<reference evidence="2" key="1">
    <citation type="submission" date="2014-09" db="EMBL/GenBank/DDBJ databases">
        <authorList>
            <person name="Sharma Rahul"/>
            <person name="Thines Marco"/>
        </authorList>
    </citation>
    <scope>NUCLEOTIDE SEQUENCE [LARGE SCALE GENOMIC DNA]</scope>
</reference>
<keyword evidence="2" id="KW-1185">Reference proteome</keyword>
<sequence>MIKLSRQLGQQDFKSVDSPCASEVKLVSMQAPTIGECRLAMRLKTDRSLVECLLKNE</sequence>
<proteinExistence type="predicted"/>
<dbReference type="AlphaFoldDB" id="A0A0P1AUP8"/>
<dbReference type="Proteomes" id="UP000054928">
    <property type="component" value="Unassembled WGS sequence"/>
</dbReference>
<name>A0A0P1AUP8_PLAHL</name>
<dbReference type="RefSeq" id="XP_024582462.1">
    <property type="nucleotide sequence ID" value="XM_024716911.1"/>
</dbReference>
<dbReference type="EMBL" id="CCYD01001956">
    <property type="protein sequence ID" value="CEG46093.1"/>
    <property type="molecule type" value="Genomic_DNA"/>
</dbReference>
<dbReference type="GeneID" id="36397531"/>
<evidence type="ECO:0000313" key="1">
    <source>
        <dbReference type="EMBL" id="CEG46093.1"/>
    </source>
</evidence>
<accession>A0A0P1AUP8</accession>
<evidence type="ECO:0000313" key="2">
    <source>
        <dbReference type="Proteomes" id="UP000054928"/>
    </source>
</evidence>
<protein>
    <submittedName>
        <fullName evidence="1">Uncharacterized protein</fullName>
    </submittedName>
</protein>
<organism evidence="1 2">
    <name type="scientific">Plasmopara halstedii</name>
    <name type="common">Downy mildew of sunflower</name>
    <dbReference type="NCBI Taxonomy" id="4781"/>
    <lineage>
        <taxon>Eukaryota</taxon>
        <taxon>Sar</taxon>
        <taxon>Stramenopiles</taxon>
        <taxon>Oomycota</taxon>
        <taxon>Peronosporomycetes</taxon>
        <taxon>Peronosporales</taxon>
        <taxon>Peronosporaceae</taxon>
        <taxon>Plasmopara</taxon>
    </lineage>
</organism>